<protein>
    <recommendedName>
        <fullName evidence="3">Fimbrial protein</fullName>
    </recommendedName>
</protein>
<evidence type="ECO:0000256" key="1">
    <source>
        <dbReference type="SAM" id="SignalP"/>
    </source>
</evidence>
<organism evidence="2">
    <name type="scientific">Salmonella enterica</name>
    <name type="common">Salmonella choleraesuis</name>
    <dbReference type="NCBI Taxonomy" id="28901"/>
    <lineage>
        <taxon>Bacteria</taxon>
        <taxon>Pseudomonadati</taxon>
        <taxon>Pseudomonadota</taxon>
        <taxon>Gammaproteobacteria</taxon>
        <taxon>Enterobacterales</taxon>
        <taxon>Enterobacteriaceae</taxon>
        <taxon>Salmonella</taxon>
    </lineage>
</organism>
<dbReference type="EMBL" id="DAAYKN010000013">
    <property type="protein sequence ID" value="HAG4603573.1"/>
    <property type="molecule type" value="Genomic_DNA"/>
</dbReference>
<gene>
    <name evidence="2" type="ORF">G8410_004069</name>
</gene>
<comment type="caution">
    <text evidence="2">The sequence shown here is derived from an EMBL/GenBank/DDBJ whole genome shotgun (WGS) entry which is preliminary data.</text>
</comment>
<dbReference type="AlphaFoldDB" id="A0A763YFP6"/>
<reference evidence="2" key="1">
    <citation type="journal article" date="2018" name="Genome Biol.">
        <title>SKESA: strategic k-mer extension for scrupulous assemblies.</title>
        <authorList>
            <person name="Souvorov A."/>
            <person name="Agarwala R."/>
            <person name="Lipman D.J."/>
        </authorList>
    </citation>
    <scope>NUCLEOTIDE SEQUENCE</scope>
    <source>
        <strain evidence="2">MA.AU150</strain>
    </source>
</reference>
<proteinExistence type="predicted"/>
<sequence>MMKLILLLALILTNLNYVFAASAITYSDWSKSSFTYRVQNETSGWDDSKTVTLDVTQHYADWPEHQVPVPLTIGRVAVLESSNSSLTNAQGLITLELFGGAKNYKDINIANNHSNGYINDGSLLVGSRRATLTVDWRGGRGDSSWFGSTEPWHRKYEFIPDGNYKPFIVTLDIVPKIGRFLYGWEREVITLDDTAVGKEACFSSRFLNELGGDVSVRKVSGAGKVRLKTDAQTYDLSSGGEVSGLFKNNTNDYEMCVLSDRSGSENYSITAEMVLN</sequence>
<reference evidence="2" key="2">
    <citation type="submission" date="2020-02" db="EMBL/GenBank/DDBJ databases">
        <authorList>
            <consortium name="NCBI Pathogen Detection Project"/>
        </authorList>
    </citation>
    <scope>NUCLEOTIDE SEQUENCE</scope>
    <source>
        <strain evidence="2">MA.AU150</strain>
    </source>
</reference>
<feature type="chain" id="PRO_5027723992" description="Fimbrial protein" evidence="1">
    <location>
        <begin position="21"/>
        <end position="276"/>
    </location>
</feature>
<keyword evidence="1" id="KW-0732">Signal</keyword>
<dbReference type="RefSeq" id="WP_262944246.1">
    <property type="nucleotide sequence ID" value="NZ_JAFNKJ010000006.1"/>
</dbReference>
<feature type="signal peptide" evidence="1">
    <location>
        <begin position="1"/>
        <end position="20"/>
    </location>
</feature>
<evidence type="ECO:0000313" key="2">
    <source>
        <dbReference type="EMBL" id="HAG4603573.1"/>
    </source>
</evidence>
<accession>A0A763YFP6</accession>
<evidence type="ECO:0008006" key="3">
    <source>
        <dbReference type="Google" id="ProtNLM"/>
    </source>
</evidence>
<name>A0A763YFP6_SALER</name>